<reference evidence="1 2" key="1">
    <citation type="journal article" date="2015" name="Proc. Natl. Acad. Sci. U.S.A.">
        <title>The resurrection genome of Boea hygrometrica: A blueprint for survival of dehydration.</title>
        <authorList>
            <person name="Xiao L."/>
            <person name="Yang G."/>
            <person name="Zhang L."/>
            <person name="Yang X."/>
            <person name="Zhao S."/>
            <person name="Ji Z."/>
            <person name="Zhou Q."/>
            <person name="Hu M."/>
            <person name="Wang Y."/>
            <person name="Chen M."/>
            <person name="Xu Y."/>
            <person name="Jin H."/>
            <person name="Xiao X."/>
            <person name="Hu G."/>
            <person name="Bao F."/>
            <person name="Hu Y."/>
            <person name="Wan P."/>
            <person name="Li L."/>
            <person name="Deng X."/>
            <person name="Kuang T."/>
            <person name="Xiang C."/>
            <person name="Zhu J.K."/>
            <person name="Oliver M.J."/>
            <person name="He Y."/>
        </authorList>
    </citation>
    <scope>NUCLEOTIDE SEQUENCE [LARGE SCALE GENOMIC DNA]</scope>
    <source>
        <strain evidence="2">cv. XS01</strain>
    </source>
</reference>
<accession>A0A2Z7AGE5</accession>
<dbReference type="Proteomes" id="UP000250235">
    <property type="component" value="Unassembled WGS sequence"/>
</dbReference>
<sequence>MIGYNEDSSAVKIDRNRLSCDSSNREICGHNAGESMGVIHLSHIQYQQHKVSKLNPTGAIQLTVGWELPAGTQAGHNLAAGSRGYGSQSTPLILFSNQHAGTIHQQSVLKCSGSICYEYMQCQQTHATAYNNAHANQHNTTITDQEIITLYMAKQTQLTAST</sequence>
<gene>
    <name evidence="1" type="ORF">F511_40112</name>
</gene>
<evidence type="ECO:0000313" key="1">
    <source>
        <dbReference type="EMBL" id="KZV20370.1"/>
    </source>
</evidence>
<organism evidence="1 2">
    <name type="scientific">Dorcoceras hygrometricum</name>
    <dbReference type="NCBI Taxonomy" id="472368"/>
    <lineage>
        <taxon>Eukaryota</taxon>
        <taxon>Viridiplantae</taxon>
        <taxon>Streptophyta</taxon>
        <taxon>Embryophyta</taxon>
        <taxon>Tracheophyta</taxon>
        <taxon>Spermatophyta</taxon>
        <taxon>Magnoliopsida</taxon>
        <taxon>eudicotyledons</taxon>
        <taxon>Gunneridae</taxon>
        <taxon>Pentapetalae</taxon>
        <taxon>asterids</taxon>
        <taxon>lamiids</taxon>
        <taxon>Lamiales</taxon>
        <taxon>Gesneriaceae</taxon>
        <taxon>Didymocarpoideae</taxon>
        <taxon>Trichosporeae</taxon>
        <taxon>Loxocarpinae</taxon>
        <taxon>Dorcoceras</taxon>
    </lineage>
</organism>
<dbReference type="EMBL" id="KV015714">
    <property type="protein sequence ID" value="KZV20370.1"/>
    <property type="molecule type" value="Genomic_DNA"/>
</dbReference>
<dbReference type="AlphaFoldDB" id="A0A2Z7AGE5"/>
<name>A0A2Z7AGE5_9LAMI</name>
<evidence type="ECO:0000313" key="2">
    <source>
        <dbReference type="Proteomes" id="UP000250235"/>
    </source>
</evidence>
<keyword evidence="2" id="KW-1185">Reference proteome</keyword>
<proteinExistence type="predicted"/>
<protein>
    <submittedName>
        <fullName evidence="1">Uncharacterized protein</fullName>
    </submittedName>
</protein>